<evidence type="ECO:0000256" key="1">
    <source>
        <dbReference type="SAM" id="MobiDB-lite"/>
    </source>
</evidence>
<gene>
    <name evidence="2" type="ORF">CGXH109_LOCUS63890</name>
</gene>
<feature type="compositionally biased region" description="Basic and acidic residues" evidence="1">
    <location>
        <begin position="603"/>
        <end position="615"/>
    </location>
</feature>
<feature type="region of interest" description="Disordered" evidence="1">
    <location>
        <begin position="555"/>
        <end position="637"/>
    </location>
</feature>
<name>A0A9W4WFH6_9PEZI</name>
<feature type="region of interest" description="Disordered" evidence="1">
    <location>
        <begin position="405"/>
        <end position="437"/>
    </location>
</feature>
<evidence type="ECO:0000313" key="2">
    <source>
        <dbReference type="EMBL" id="CAI0647265.1"/>
    </source>
</evidence>
<feature type="compositionally biased region" description="Low complexity" evidence="1">
    <location>
        <begin position="617"/>
        <end position="629"/>
    </location>
</feature>
<evidence type="ECO:0008006" key="4">
    <source>
        <dbReference type="Google" id="ProtNLM"/>
    </source>
</evidence>
<feature type="region of interest" description="Disordered" evidence="1">
    <location>
        <begin position="969"/>
        <end position="988"/>
    </location>
</feature>
<feature type="compositionally biased region" description="Acidic residues" evidence="1">
    <location>
        <begin position="873"/>
        <end position="887"/>
    </location>
</feature>
<feature type="region of interest" description="Disordered" evidence="1">
    <location>
        <begin position="1131"/>
        <end position="1203"/>
    </location>
</feature>
<evidence type="ECO:0000313" key="3">
    <source>
        <dbReference type="Proteomes" id="UP001152533"/>
    </source>
</evidence>
<comment type="caution">
    <text evidence="2">The sequence shown here is derived from an EMBL/GenBank/DDBJ whole genome shotgun (WGS) entry which is preliminary data.</text>
</comment>
<feature type="region of interest" description="Disordered" evidence="1">
    <location>
        <begin position="841"/>
        <end position="910"/>
    </location>
</feature>
<keyword evidence="3" id="KW-1185">Reference proteome</keyword>
<sequence>MEGIGFQGGFQQPMQRRLSRLYNDTKKSSDFVKEPIQHAEDPEVKILFRRLRIQKDRFVSWGLEWSDPNQSSEIDTSLSKAGISEIVHSVMSTVGESLAELDALWKAYNKQTGGASEKSRGDFKTPFVVWDKARFAESITELTQSIDTLCDLSRTRASAVMTSGSRSRLQRPLAAIDENKQFESTRIQTPQQIDPSTLQDIRSSQAEPMTESRANQPPRDIVFMTKQAWSDLAQHIGRQPFAPLLLEYAAFDSIYSVTGIMPPMSRFEKLSSGLQQESQRAPGAWIGLPRLLGYFEDLEHSRLGLVYHFPPSFNAVSFENFTQTPLYNICTLGDLLSRPGFEPTLEAKFRLAHNLANTVFDLHARGITHGSLIDKNVSFCNTATPDLTTGVGEVDVRRPMISSFDLFPDAPPDQEPSSPSAPLFRHPLDPRTTPASPINDKTDSRILDLYSLAMILLSIGLWTKLENLVPDPSQPIPERVLEQLAIRCGTQYMKAVQTCWGAVDQELQGKVTGEELLSIVQFKASRYLEACCILDSVSALDDRLSLDLGEKIVSPISDSPRQSISGPSKDTKTVPPPAEMRRPSDVKAPIPDPSPARSYPSAEEEKRKLAKRDAEEAAATPAPAELPADSKPAKAPKTRLYPQIPLPADAIEKWNTIVMPQVNQALRHFYRKHSEESVEISLESIGCSPKETQPTVLVVCTSVSKVKSILTRKLGQLFDGKSGFGLKVSKGQVLRSRKESDEVKRSATNDDDEDDEVKAANPDFQDRPTNGASIGAWVGDRHLPPVSLGGLVVVDDKPYGMTVHHMLDDPVEIAKHAKDQDPTHRSMARPSDDVRFDWYGESSAESSSGEDFACEFSDSESEAYSETDATSEASDEEESDEEGEFDQPGDIPGVEPGCGDGYVITQPARDDVDDDFYASEETADEDHLDSFTLGEVYASSGLRRREQNGLIHEIDWALFEFNGDRQPDENTIPRIRTKPSSLLTGKRPSHEALDLHPTTVAPTSALPGMEVQCMARTSGLQTGLILPALTSVKISGRITPSHTYQVSSAASATPAELSGGSKKLAMGVPGDSGAWVVERAHGRVCGHVLAWSGRKRVAYICPMDVLLLDIAETLEARTVGLPGGEAVVKLRDDGEEEEEDYGGDTEEPSSSPFLDPRDDDDLDEVEDDDDDAPVLVKAPGDKKGGNKKQKGQQQEKEKEQHEGEKTILVTRALHILLREDIVIRMVLLPLLLLPLLHHPRLLPLPNQTRRLVALPQLLQPILALLRQIGLLLDLGLVEAVDDGVLALRDEDALHLARVLEGDLPDGHGSVLLEVRPRRVDDGDVVLLVALDGVGLGQLREVGEEGFRDGVPGHGGGGGGVGVREAEVDVRGGELVDVELWWLDEGERRG</sequence>
<accession>A0A9W4WFH6</accession>
<dbReference type="Proteomes" id="UP001152533">
    <property type="component" value="Unassembled WGS sequence"/>
</dbReference>
<feature type="compositionally biased region" description="Low complexity" evidence="1">
    <location>
        <begin position="841"/>
        <end position="850"/>
    </location>
</feature>
<proteinExistence type="predicted"/>
<feature type="compositionally biased region" description="Acidic residues" evidence="1">
    <location>
        <begin position="1157"/>
        <end position="1172"/>
    </location>
</feature>
<organism evidence="2 3">
    <name type="scientific">Colletotrichum noveboracense</name>
    <dbReference type="NCBI Taxonomy" id="2664923"/>
    <lineage>
        <taxon>Eukaryota</taxon>
        <taxon>Fungi</taxon>
        <taxon>Dikarya</taxon>
        <taxon>Ascomycota</taxon>
        <taxon>Pezizomycotina</taxon>
        <taxon>Sordariomycetes</taxon>
        <taxon>Hypocreomycetidae</taxon>
        <taxon>Glomerellales</taxon>
        <taxon>Glomerellaceae</taxon>
        <taxon>Colletotrichum</taxon>
        <taxon>Colletotrichum gloeosporioides species complex</taxon>
    </lineage>
</organism>
<protein>
    <recommendedName>
        <fullName evidence="4">HET-s/LopB domain-containing protein</fullName>
    </recommendedName>
</protein>
<feature type="compositionally biased region" description="Polar residues" evidence="1">
    <location>
        <begin position="556"/>
        <end position="568"/>
    </location>
</feature>
<feature type="region of interest" description="Disordered" evidence="1">
    <location>
        <begin position="735"/>
        <end position="773"/>
    </location>
</feature>
<feature type="compositionally biased region" description="Basic and acidic residues" evidence="1">
    <location>
        <begin position="1193"/>
        <end position="1203"/>
    </location>
</feature>
<dbReference type="EMBL" id="CAMGZC010000415">
    <property type="protein sequence ID" value="CAI0647265.1"/>
    <property type="molecule type" value="Genomic_DNA"/>
</dbReference>
<reference evidence="2" key="1">
    <citation type="submission" date="2022-08" db="EMBL/GenBank/DDBJ databases">
        <authorList>
            <person name="Giroux E."/>
            <person name="Giroux E."/>
        </authorList>
    </citation>
    <scope>NUCLEOTIDE SEQUENCE</scope>
    <source>
        <strain evidence="2">H1091258</strain>
    </source>
</reference>
<dbReference type="PANTHER" id="PTHR37542:SF2">
    <property type="entry name" value="PROTEIN KINASE DOMAIN-CONTAINING PROTEIN"/>
    <property type="match status" value="1"/>
</dbReference>
<feature type="compositionally biased region" description="Basic and acidic residues" evidence="1">
    <location>
        <begin position="736"/>
        <end position="748"/>
    </location>
</feature>
<feature type="compositionally biased region" description="Acidic residues" evidence="1">
    <location>
        <begin position="1133"/>
        <end position="1147"/>
    </location>
</feature>
<dbReference type="PANTHER" id="PTHR37542">
    <property type="entry name" value="HELO DOMAIN-CONTAINING PROTEIN-RELATED"/>
    <property type="match status" value="1"/>
</dbReference>